<evidence type="ECO:0000256" key="2">
    <source>
        <dbReference type="ARBA" id="ARBA00022723"/>
    </source>
</evidence>
<dbReference type="OrthoDB" id="605656at2759"/>
<keyword evidence="1" id="KW-0645">Protease</keyword>
<dbReference type="SMART" id="SM00232">
    <property type="entry name" value="JAB_MPN"/>
    <property type="match status" value="1"/>
</dbReference>
<dbReference type="Gene3D" id="3.40.140.10">
    <property type="entry name" value="Cytidine Deaminase, domain 2"/>
    <property type="match status" value="1"/>
</dbReference>
<evidence type="ECO:0000256" key="3">
    <source>
        <dbReference type="ARBA" id="ARBA00022801"/>
    </source>
</evidence>
<organism evidence="8">
    <name type="scientific">Blastocystis hominis</name>
    <dbReference type="NCBI Taxonomy" id="12968"/>
    <lineage>
        <taxon>Eukaryota</taxon>
        <taxon>Sar</taxon>
        <taxon>Stramenopiles</taxon>
        <taxon>Bigyra</taxon>
        <taxon>Opalozoa</taxon>
        <taxon>Opalinata</taxon>
        <taxon>Blastocystidae</taxon>
        <taxon>Blastocystis</taxon>
    </lineage>
</organism>
<sequence>MNFMQLRSPGPKRIINSSETVYISPLALIKMIKHGRAGVPIEVMGMMLGEFTDDLTVYVKDVFPMPQRGTEASVETIDEQYQSDYIELMRQTGRMENVVGWYHSHPGFGCWLSSVDVNTQTMFEKTDQRCVAVVVDPIQSVKGNIVIDAFRLFPNSASMLPSSPLQSTSNRGHIVKATTQQRQRGCGREFYRLPVRWDIDPSEEELLTRLSRPQWHEGMLCQSFERNEERNGRLVSEVKSLVRELKNRVEEESKRSEEGFVGEVDPNRQLKADAEELLTGNLIQGVNATLSEILFWSVCWMKGEGWEDGCTGECFFCRNALCACREWRSSA</sequence>
<dbReference type="Pfam" id="PF23594">
    <property type="entry name" value="RPN11_C"/>
    <property type="match status" value="1"/>
</dbReference>
<dbReference type="PANTHER" id="PTHR10410">
    <property type="entry name" value="EUKARYOTIC TRANSLATION INITIATION FACTOR 3 -RELATED"/>
    <property type="match status" value="1"/>
</dbReference>
<evidence type="ECO:0000256" key="4">
    <source>
        <dbReference type="ARBA" id="ARBA00022833"/>
    </source>
</evidence>
<keyword evidence="2" id="KW-0479">Metal-binding</keyword>
<evidence type="ECO:0000313" key="9">
    <source>
        <dbReference type="Proteomes" id="UP000008312"/>
    </source>
</evidence>
<dbReference type="Pfam" id="PF01398">
    <property type="entry name" value="JAB"/>
    <property type="match status" value="1"/>
</dbReference>
<evidence type="ECO:0000259" key="7">
    <source>
        <dbReference type="PROSITE" id="PS50249"/>
    </source>
</evidence>
<keyword evidence="5" id="KW-0647">Proteasome</keyword>
<evidence type="ECO:0000256" key="5">
    <source>
        <dbReference type="ARBA" id="ARBA00022942"/>
    </source>
</evidence>
<evidence type="ECO:0000313" key="8">
    <source>
        <dbReference type="EMBL" id="CBK24468.2"/>
    </source>
</evidence>
<dbReference type="GO" id="GO:0046872">
    <property type="term" value="F:metal ion binding"/>
    <property type="evidence" value="ECO:0007669"/>
    <property type="project" value="UniProtKB-KW"/>
</dbReference>
<proteinExistence type="predicted"/>
<gene>
    <name evidence="8" type="ORF">GSBLH_T00004206001</name>
</gene>
<accession>D8M8S9</accession>
<dbReference type="OMA" id="KTGRHEM"/>
<dbReference type="RefSeq" id="XP_012898516.1">
    <property type="nucleotide sequence ID" value="XM_013043062.1"/>
</dbReference>
<protein>
    <recommendedName>
        <fullName evidence="7">MPN domain-containing protein</fullName>
    </recommendedName>
</protein>
<dbReference type="GO" id="GO:0008237">
    <property type="term" value="F:metallopeptidase activity"/>
    <property type="evidence" value="ECO:0007669"/>
    <property type="project" value="UniProtKB-KW"/>
</dbReference>
<keyword evidence="3" id="KW-0378">Hydrolase</keyword>
<dbReference type="InterPro" id="IPR056263">
    <property type="entry name" value="RPN11_C"/>
</dbReference>
<dbReference type="InterPro" id="IPR000555">
    <property type="entry name" value="JAMM/MPN+_dom"/>
</dbReference>
<dbReference type="PROSITE" id="PS50249">
    <property type="entry name" value="MPN"/>
    <property type="match status" value="1"/>
</dbReference>
<evidence type="ECO:0000256" key="1">
    <source>
        <dbReference type="ARBA" id="ARBA00022670"/>
    </source>
</evidence>
<dbReference type="GeneID" id="24921242"/>
<dbReference type="CDD" id="cd08069">
    <property type="entry name" value="MPN_RPN11_CSN5"/>
    <property type="match status" value="1"/>
</dbReference>
<dbReference type="InterPro" id="IPR050242">
    <property type="entry name" value="JAMM_MPN+_peptidase_M67A"/>
</dbReference>
<dbReference type="FunCoup" id="D8M8S9">
    <property type="interactions" value="719"/>
</dbReference>
<dbReference type="InParanoid" id="D8M8S9"/>
<dbReference type="SUPFAM" id="SSF102712">
    <property type="entry name" value="JAB1/MPN domain"/>
    <property type="match status" value="1"/>
</dbReference>
<keyword evidence="9" id="KW-1185">Reference proteome</keyword>
<dbReference type="FunFam" id="3.40.140.10:FF:000026">
    <property type="entry name" value="26S proteasome non-ATPase regulatory subunit 14"/>
    <property type="match status" value="1"/>
</dbReference>
<keyword evidence="6" id="KW-0482">Metalloprotease</keyword>
<name>D8M8S9_BLAHO</name>
<dbReference type="AlphaFoldDB" id="D8M8S9"/>
<dbReference type="InterPro" id="IPR037518">
    <property type="entry name" value="MPN"/>
</dbReference>
<evidence type="ECO:0000256" key="6">
    <source>
        <dbReference type="ARBA" id="ARBA00023049"/>
    </source>
</evidence>
<reference evidence="8" key="1">
    <citation type="submission" date="2010-02" db="EMBL/GenBank/DDBJ databases">
        <title>Sequencing and annotation of the Blastocystis hominis genome.</title>
        <authorList>
            <person name="Wincker P."/>
        </authorList>
    </citation>
    <scope>NUCLEOTIDE SEQUENCE</scope>
    <source>
        <strain evidence="8">Singapore isolate B</strain>
    </source>
</reference>
<dbReference type="GO" id="GO:0006508">
    <property type="term" value="P:proteolysis"/>
    <property type="evidence" value="ECO:0007669"/>
    <property type="project" value="UniProtKB-KW"/>
</dbReference>
<dbReference type="GO" id="GO:0000502">
    <property type="term" value="C:proteasome complex"/>
    <property type="evidence" value="ECO:0007669"/>
    <property type="project" value="UniProtKB-KW"/>
</dbReference>
<dbReference type="Proteomes" id="UP000008312">
    <property type="component" value="Unassembled WGS sequence"/>
</dbReference>
<dbReference type="EMBL" id="FN668688">
    <property type="protein sequence ID" value="CBK24468.2"/>
    <property type="molecule type" value="Genomic_DNA"/>
</dbReference>
<feature type="domain" description="MPN" evidence="7">
    <location>
        <begin position="21"/>
        <end position="156"/>
    </location>
</feature>
<keyword evidence="4" id="KW-0862">Zinc</keyword>